<dbReference type="InterPro" id="IPR010998">
    <property type="entry name" value="Integrase_recombinase_N"/>
</dbReference>
<dbReference type="EMBL" id="CP140158">
    <property type="protein sequence ID" value="WQG85607.1"/>
    <property type="molecule type" value="Genomic_DNA"/>
</dbReference>
<dbReference type="InterPro" id="IPR002104">
    <property type="entry name" value="Integrase_catalytic"/>
</dbReference>
<dbReference type="InterPro" id="IPR011010">
    <property type="entry name" value="DNA_brk_join_enz"/>
</dbReference>
<proteinExistence type="inferred from homology"/>
<keyword evidence="4" id="KW-0233">DNA recombination</keyword>
<dbReference type="InterPro" id="IPR011946">
    <property type="entry name" value="Integrase_integron-type"/>
</dbReference>
<reference evidence="8 9" key="1">
    <citation type="submission" date="2023-11" db="EMBL/GenBank/DDBJ databases">
        <title>MicrobeMod: A computational toolkit for identifying prokaryotic methylation and restriction-modification with nanopore sequencing.</title>
        <authorList>
            <person name="Crits-Christoph A."/>
            <person name="Kang S.C."/>
            <person name="Lee H."/>
            <person name="Ostrov N."/>
        </authorList>
    </citation>
    <scope>NUCLEOTIDE SEQUENCE [LARGE SCALE GENOMIC DNA]</scope>
    <source>
        <strain evidence="8 9">DSMZ 16071</strain>
    </source>
</reference>
<dbReference type="InterPro" id="IPR013762">
    <property type="entry name" value="Integrase-like_cat_sf"/>
</dbReference>
<keyword evidence="2" id="KW-0229">DNA integration</keyword>
<dbReference type="InterPro" id="IPR004107">
    <property type="entry name" value="Integrase_SAM-like_N"/>
</dbReference>
<dbReference type="InterPro" id="IPR050090">
    <property type="entry name" value="Tyrosine_recombinase_XerCD"/>
</dbReference>
<dbReference type="NCBIfam" id="TIGR02249">
    <property type="entry name" value="integrase_gron"/>
    <property type="match status" value="1"/>
</dbReference>
<evidence type="ECO:0000313" key="8">
    <source>
        <dbReference type="EMBL" id="WQG85607.1"/>
    </source>
</evidence>
<keyword evidence="9" id="KW-1185">Reference proteome</keyword>
<organism evidence="8 9">
    <name type="scientific">Kangiella aquimarina</name>
    <dbReference type="NCBI Taxonomy" id="261965"/>
    <lineage>
        <taxon>Bacteria</taxon>
        <taxon>Pseudomonadati</taxon>
        <taxon>Pseudomonadota</taxon>
        <taxon>Gammaproteobacteria</taxon>
        <taxon>Kangiellales</taxon>
        <taxon>Kangiellaceae</taxon>
        <taxon>Kangiella</taxon>
    </lineage>
</organism>
<comment type="similarity">
    <text evidence="1">Belongs to the 'phage' integrase family.</text>
</comment>
<accession>A0ABZ0X4T3</accession>
<evidence type="ECO:0000313" key="9">
    <source>
        <dbReference type="Proteomes" id="UP001324185"/>
    </source>
</evidence>
<evidence type="ECO:0000256" key="4">
    <source>
        <dbReference type="ARBA" id="ARBA00023172"/>
    </source>
</evidence>
<sequence>MSGSPFLQSIRHYLRTNHYSYQTEKCYLYWIKDFIRYHRMEHPQNLSDADVSNYLSFLVVKRNVSRSTQKQALNALAFLYRDIIGNPLGVLPGITRSKKPVRLPTVFSHDEVSRIFSVLTGEYKVIASLLYGSGMRISEALSLRIKDIDFTRSTVTVRQSKGEKDRVTILSKLSAQLLSDHFSQLKINYDSLKLDSDWPGVHLPNALGKKYPNAYRSWGWQFVFPSSTNPPDLITGVRRGFHRHPRTIGRVLNRAFKQAKITKHASSHAFRHSFATHLLEAGYDIRTVQELLGHKSVETTQIYTHVMNKGANAVKSPLDHL</sequence>
<evidence type="ECO:0000259" key="7">
    <source>
        <dbReference type="PROSITE" id="PS51900"/>
    </source>
</evidence>
<evidence type="ECO:0000256" key="2">
    <source>
        <dbReference type="ARBA" id="ARBA00022908"/>
    </source>
</evidence>
<dbReference type="Gene3D" id="1.10.150.130">
    <property type="match status" value="1"/>
</dbReference>
<dbReference type="RefSeq" id="WP_018623597.1">
    <property type="nucleotide sequence ID" value="NZ_CP140158.1"/>
</dbReference>
<dbReference type="Gene3D" id="1.10.443.10">
    <property type="entry name" value="Intergrase catalytic core"/>
    <property type="match status" value="1"/>
</dbReference>
<gene>
    <name evidence="8" type="ORF">SR900_01685</name>
</gene>
<dbReference type="InterPro" id="IPR044068">
    <property type="entry name" value="CB"/>
</dbReference>
<evidence type="ECO:0000256" key="5">
    <source>
        <dbReference type="PROSITE-ProRule" id="PRU01248"/>
    </source>
</evidence>
<feature type="domain" description="Tyr recombinase" evidence="6">
    <location>
        <begin position="102"/>
        <end position="316"/>
    </location>
</feature>
<dbReference type="PANTHER" id="PTHR30349:SF64">
    <property type="entry name" value="PROPHAGE INTEGRASE INTD-RELATED"/>
    <property type="match status" value="1"/>
</dbReference>
<name>A0ABZ0X4T3_9GAMM</name>
<protein>
    <submittedName>
        <fullName evidence="8">Integron integrase</fullName>
    </submittedName>
</protein>
<dbReference type="PANTHER" id="PTHR30349">
    <property type="entry name" value="PHAGE INTEGRASE-RELATED"/>
    <property type="match status" value="1"/>
</dbReference>
<dbReference type="PROSITE" id="PS51898">
    <property type="entry name" value="TYR_RECOMBINASE"/>
    <property type="match status" value="1"/>
</dbReference>
<keyword evidence="3 5" id="KW-0238">DNA-binding</keyword>
<feature type="domain" description="Core-binding (CB)" evidence="7">
    <location>
        <begin position="1"/>
        <end position="84"/>
    </location>
</feature>
<dbReference type="SUPFAM" id="SSF56349">
    <property type="entry name" value="DNA breaking-rejoining enzymes"/>
    <property type="match status" value="1"/>
</dbReference>
<dbReference type="Proteomes" id="UP001324185">
    <property type="component" value="Chromosome"/>
</dbReference>
<dbReference type="Pfam" id="PF00589">
    <property type="entry name" value="Phage_integrase"/>
    <property type="match status" value="1"/>
</dbReference>
<dbReference type="Pfam" id="PF13495">
    <property type="entry name" value="Phage_int_SAM_4"/>
    <property type="match status" value="1"/>
</dbReference>
<evidence type="ECO:0000256" key="1">
    <source>
        <dbReference type="ARBA" id="ARBA00008857"/>
    </source>
</evidence>
<evidence type="ECO:0000256" key="3">
    <source>
        <dbReference type="ARBA" id="ARBA00023125"/>
    </source>
</evidence>
<dbReference type="PROSITE" id="PS51900">
    <property type="entry name" value="CB"/>
    <property type="match status" value="1"/>
</dbReference>
<evidence type="ECO:0000259" key="6">
    <source>
        <dbReference type="PROSITE" id="PS51898"/>
    </source>
</evidence>